<evidence type="ECO:0000256" key="3">
    <source>
        <dbReference type="ARBA" id="ARBA00022692"/>
    </source>
</evidence>
<dbReference type="EMBL" id="PXYV01000005">
    <property type="protein sequence ID" value="PSR23507.1"/>
    <property type="molecule type" value="Genomic_DNA"/>
</dbReference>
<keyword evidence="4 8" id="KW-1133">Transmembrane helix</keyword>
<dbReference type="GO" id="GO:0008137">
    <property type="term" value="F:NADH dehydrogenase (ubiquinone) activity"/>
    <property type="evidence" value="ECO:0007669"/>
    <property type="project" value="InterPro"/>
</dbReference>
<dbReference type="InterPro" id="IPR052175">
    <property type="entry name" value="ComplexI-like_HydComp"/>
</dbReference>
<dbReference type="GO" id="GO:0005886">
    <property type="term" value="C:plasma membrane"/>
    <property type="evidence" value="ECO:0007669"/>
    <property type="project" value="UniProtKB-SubCell"/>
</dbReference>
<evidence type="ECO:0000256" key="8">
    <source>
        <dbReference type="SAM" id="Phobius"/>
    </source>
</evidence>
<comment type="caution">
    <text evidence="10">The sequence shown here is derived from an EMBL/GenBank/DDBJ whole genome shotgun (WGS) entry which is preliminary data.</text>
</comment>
<evidence type="ECO:0000256" key="2">
    <source>
        <dbReference type="ARBA" id="ARBA00022475"/>
    </source>
</evidence>
<feature type="transmembrane region" description="Helical" evidence="8">
    <location>
        <begin position="440"/>
        <end position="465"/>
    </location>
</feature>
<dbReference type="PANTHER" id="PTHR42682">
    <property type="entry name" value="HYDROGENASE-4 COMPONENT F"/>
    <property type="match status" value="1"/>
</dbReference>
<feature type="transmembrane region" description="Helical" evidence="8">
    <location>
        <begin position="193"/>
        <end position="212"/>
    </location>
</feature>
<reference evidence="10 11" key="1">
    <citation type="journal article" date="2014" name="BMC Genomics">
        <title>Comparison of environmental and isolate Sulfobacillus genomes reveals diverse carbon, sulfur, nitrogen, and hydrogen metabolisms.</title>
        <authorList>
            <person name="Justice N.B."/>
            <person name="Norman A."/>
            <person name="Brown C.T."/>
            <person name="Singh A."/>
            <person name="Thomas B.C."/>
            <person name="Banfield J.F."/>
        </authorList>
    </citation>
    <scope>NUCLEOTIDE SEQUENCE [LARGE SCALE GENOMIC DNA]</scope>
    <source>
        <strain evidence="10">AMDSBA3</strain>
    </source>
</reference>
<accession>A0A2T2WMP6</accession>
<evidence type="ECO:0000256" key="5">
    <source>
        <dbReference type="ARBA" id="ARBA00023002"/>
    </source>
</evidence>
<feature type="transmembrane region" description="Helical" evidence="8">
    <location>
        <begin position="398"/>
        <end position="419"/>
    </location>
</feature>
<dbReference type="PRINTS" id="PR01437">
    <property type="entry name" value="NUOXDRDTASE4"/>
</dbReference>
<feature type="transmembrane region" description="Helical" evidence="8">
    <location>
        <begin position="262"/>
        <end position="283"/>
    </location>
</feature>
<feature type="transmembrane region" description="Helical" evidence="8">
    <location>
        <begin position="157"/>
        <end position="181"/>
    </location>
</feature>
<comment type="subcellular location">
    <subcellularLocation>
        <location evidence="1">Cell membrane</location>
        <topology evidence="1">Multi-pass membrane protein</topology>
    </subcellularLocation>
    <subcellularLocation>
        <location evidence="7">Membrane</location>
        <topology evidence="7">Multi-pass membrane protein</topology>
    </subcellularLocation>
</comment>
<feature type="transmembrane region" description="Helical" evidence="8">
    <location>
        <begin position="359"/>
        <end position="378"/>
    </location>
</feature>
<proteinExistence type="predicted"/>
<evidence type="ECO:0000256" key="1">
    <source>
        <dbReference type="ARBA" id="ARBA00004651"/>
    </source>
</evidence>
<evidence type="ECO:0000256" key="7">
    <source>
        <dbReference type="RuleBase" id="RU000320"/>
    </source>
</evidence>
<feature type="transmembrane region" description="Helical" evidence="8">
    <location>
        <begin position="232"/>
        <end position="250"/>
    </location>
</feature>
<keyword evidence="3 7" id="KW-0812">Transmembrane</keyword>
<dbReference type="GO" id="GO:0042773">
    <property type="term" value="P:ATP synthesis coupled electron transport"/>
    <property type="evidence" value="ECO:0007669"/>
    <property type="project" value="InterPro"/>
</dbReference>
<keyword evidence="6 8" id="KW-0472">Membrane</keyword>
<sequence>MSAALWILPLGLIICAVASLVLPHRSSVGLRRFAIVFLAAALTTQIARIWHGFDPLSGWYFVTVAVLSIFALWYSGPYIAREAQQHQWSTRRCQSYDALLFVFIASLLAIALWTNLLWLWVAMEAATFSSVVLAALPNTTASIEAAWKYVIVTETGAMFALLGTVLALTAVGSPLFAWHALPAHLLLTTARQHWALIGAYFALVGYGAKAGLAPFHTWLPDAHSEAPAPVSGLLSAIKLAGAVVIVYRLFRILTPVVPALYLQDALIGLGLLSLLIAASSLAFQRDLKRFWAYSSIEHIGIISLGVGFGGIALIGAALHIWTHAISKTLLFHNAGTVRLLYHTSDSQYGARAILHRTPWTGALLALGSAAIVGLPPFAPFWSEWLVLAGGFHQVGDRVFVAIAAALLVVIFVAIARRVPTWLFSAGPVGMPPSAPAISEPVALILPSVALAVLVVIGGIALPLVAHPLWQHLVHQLGSVYL</sequence>
<dbReference type="Pfam" id="PF00361">
    <property type="entry name" value="Proton_antipo_M"/>
    <property type="match status" value="1"/>
</dbReference>
<protein>
    <submittedName>
        <fullName evidence="10">Nitroreductase family protein</fullName>
    </submittedName>
</protein>
<dbReference type="Proteomes" id="UP000241848">
    <property type="component" value="Unassembled WGS sequence"/>
</dbReference>
<name>A0A2T2WMP6_9FIRM</name>
<evidence type="ECO:0000313" key="11">
    <source>
        <dbReference type="Proteomes" id="UP000241848"/>
    </source>
</evidence>
<feature type="transmembrane region" description="Helical" evidence="8">
    <location>
        <begin position="6"/>
        <end position="22"/>
    </location>
</feature>
<keyword evidence="2" id="KW-1003">Cell membrane</keyword>
<dbReference type="GO" id="GO:0016491">
    <property type="term" value="F:oxidoreductase activity"/>
    <property type="evidence" value="ECO:0007669"/>
    <property type="project" value="UniProtKB-KW"/>
</dbReference>
<dbReference type="InterPro" id="IPR001750">
    <property type="entry name" value="ND/Mrp_TM"/>
</dbReference>
<dbReference type="AlphaFoldDB" id="A0A2T2WMP6"/>
<feature type="transmembrane region" description="Helical" evidence="8">
    <location>
        <begin position="298"/>
        <end position="321"/>
    </location>
</feature>
<feature type="transmembrane region" description="Helical" evidence="8">
    <location>
        <begin position="59"/>
        <end position="79"/>
    </location>
</feature>
<evidence type="ECO:0000313" key="10">
    <source>
        <dbReference type="EMBL" id="PSR23507.1"/>
    </source>
</evidence>
<dbReference type="PANTHER" id="PTHR42682:SF5">
    <property type="entry name" value="HYDROGENASE-4 COMPONENT F"/>
    <property type="match status" value="1"/>
</dbReference>
<feature type="transmembrane region" description="Helical" evidence="8">
    <location>
        <begin position="34"/>
        <end position="53"/>
    </location>
</feature>
<feature type="transmembrane region" description="Helical" evidence="8">
    <location>
        <begin position="99"/>
        <end position="121"/>
    </location>
</feature>
<keyword evidence="5" id="KW-0560">Oxidoreductase</keyword>
<organism evidence="10 11">
    <name type="scientific">Sulfobacillus acidophilus</name>
    <dbReference type="NCBI Taxonomy" id="53633"/>
    <lineage>
        <taxon>Bacteria</taxon>
        <taxon>Bacillati</taxon>
        <taxon>Bacillota</taxon>
        <taxon>Clostridia</taxon>
        <taxon>Eubacteriales</taxon>
        <taxon>Clostridiales Family XVII. Incertae Sedis</taxon>
        <taxon>Sulfobacillus</taxon>
    </lineage>
</organism>
<feature type="domain" description="NADH:quinone oxidoreductase/Mrp antiporter transmembrane" evidence="9">
    <location>
        <begin position="115"/>
        <end position="399"/>
    </location>
</feature>
<evidence type="ECO:0000256" key="6">
    <source>
        <dbReference type="ARBA" id="ARBA00023136"/>
    </source>
</evidence>
<evidence type="ECO:0000259" key="9">
    <source>
        <dbReference type="Pfam" id="PF00361"/>
    </source>
</evidence>
<evidence type="ECO:0000256" key="4">
    <source>
        <dbReference type="ARBA" id="ARBA00022989"/>
    </source>
</evidence>
<gene>
    <name evidence="10" type="ORF">C7B45_02925</name>
</gene>
<dbReference type="InterPro" id="IPR003918">
    <property type="entry name" value="NADH_UbQ_OxRdtase"/>
</dbReference>